<proteinExistence type="predicted"/>
<name>A0A1H6M9P1_9GAMM</name>
<dbReference type="EMBL" id="CDSC02000392">
    <property type="protein sequence ID" value="SEH98049.1"/>
    <property type="molecule type" value="Genomic_DNA"/>
</dbReference>
<protein>
    <submittedName>
        <fullName evidence="1">Uncharacterized protein</fullName>
    </submittedName>
</protein>
<gene>
    <name evidence="1" type="ORF">BAZSYMA_ACONTIG126469_1</name>
</gene>
<organism evidence="1 2">
    <name type="scientific">Bathymodiolus azoricus thioautotrophic gill symbiont</name>
    <dbReference type="NCBI Taxonomy" id="235205"/>
    <lineage>
        <taxon>Bacteria</taxon>
        <taxon>Pseudomonadati</taxon>
        <taxon>Pseudomonadota</taxon>
        <taxon>Gammaproteobacteria</taxon>
        <taxon>sulfur-oxidizing symbionts</taxon>
    </lineage>
</organism>
<sequence>MLRLTFVNIVKLHLLMNNFLKKLLNLKLMIDIHILYGQIFEQEMKSIHMLCRMIKVSMCRNYGRFYKKRKVK</sequence>
<reference evidence="2" key="1">
    <citation type="submission" date="2016-06" db="EMBL/GenBank/DDBJ databases">
        <authorList>
            <person name="Petersen J."/>
            <person name="Sayavedra L."/>
        </authorList>
    </citation>
    <scope>NUCLEOTIDE SEQUENCE [LARGE SCALE GENOMIC DNA]</scope>
    <source>
        <strain evidence="2">BazSymA</strain>
    </source>
</reference>
<evidence type="ECO:0000313" key="2">
    <source>
        <dbReference type="Proteomes" id="UP000198988"/>
    </source>
</evidence>
<dbReference type="Proteomes" id="UP000198988">
    <property type="component" value="Unassembled WGS sequence"/>
</dbReference>
<dbReference type="AlphaFoldDB" id="A0A1H6M9P1"/>
<evidence type="ECO:0000313" key="1">
    <source>
        <dbReference type="EMBL" id="SEH98049.1"/>
    </source>
</evidence>
<accession>A0A1H6M9P1</accession>